<dbReference type="RefSeq" id="WP_376948415.1">
    <property type="nucleotide sequence ID" value="NZ_JBHLSS010000125.1"/>
</dbReference>
<accession>A0ABV6SQX0</accession>
<comment type="caution">
    <text evidence="1">The sequence shown here is derived from an EMBL/GenBank/DDBJ whole genome shotgun (WGS) entry which is preliminary data.</text>
</comment>
<protein>
    <submittedName>
        <fullName evidence="1">Uncharacterized protein</fullName>
    </submittedName>
</protein>
<gene>
    <name evidence="1" type="ORF">ACFFGX_19175</name>
</gene>
<dbReference type="EMBL" id="JBHLSS010000125">
    <property type="protein sequence ID" value="MFC0711573.1"/>
    <property type="molecule type" value="Genomic_DNA"/>
</dbReference>
<evidence type="ECO:0000313" key="1">
    <source>
        <dbReference type="EMBL" id="MFC0711573.1"/>
    </source>
</evidence>
<sequence length="92" mass="10562">MILAIVLFVCFACFVLFMIGVGLGRWLRAPSRPEASLEEVMDDAGLFVGWDGLSPMERKRRLALYQQRVLTRSAEQDRAWLQARMRECLAND</sequence>
<keyword evidence="2" id="KW-1185">Reference proteome</keyword>
<organism evidence="1 2">
    <name type="scientific">Azorhizophilus paspali</name>
    <name type="common">Azotobacter paspali</name>
    <dbReference type="NCBI Taxonomy" id="69963"/>
    <lineage>
        <taxon>Bacteria</taxon>
        <taxon>Pseudomonadati</taxon>
        <taxon>Pseudomonadota</taxon>
        <taxon>Gammaproteobacteria</taxon>
        <taxon>Pseudomonadales</taxon>
        <taxon>Pseudomonadaceae</taxon>
        <taxon>Azorhizophilus</taxon>
    </lineage>
</organism>
<proteinExistence type="predicted"/>
<name>A0ABV6SQX0_AZOPA</name>
<evidence type="ECO:0000313" key="2">
    <source>
        <dbReference type="Proteomes" id="UP001589891"/>
    </source>
</evidence>
<reference evidence="1 2" key="1">
    <citation type="submission" date="2024-09" db="EMBL/GenBank/DDBJ databases">
        <authorList>
            <person name="Sun Q."/>
            <person name="Mori K."/>
        </authorList>
    </citation>
    <scope>NUCLEOTIDE SEQUENCE [LARGE SCALE GENOMIC DNA]</scope>
    <source>
        <strain evidence="1 2">NCAIM B.01794</strain>
    </source>
</reference>
<dbReference type="Proteomes" id="UP001589891">
    <property type="component" value="Unassembled WGS sequence"/>
</dbReference>